<reference evidence="9 10" key="1">
    <citation type="submission" date="2016-11" db="EMBL/GenBank/DDBJ databases">
        <authorList>
            <person name="Jaros S."/>
            <person name="Januszkiewicz K."/>
            <person name="Wedrychowicz H."/>
        </authorList>
    </citation>
    <scope>NUCLEOTIDE SEQUENCE [LARGE SCALE GENOMIC DNA]</scope>
    <source>
        <strain evidence="9 10">DSM 25660</strain>
    </source>
</reference>
<keyword evidence="4" id="KW-0032">Aminotransferase</keyword>
<dbReference type="EMBL" id="FQVQ01000010">
    <property type="protein sequence ID" value="SHF47589.1"/>
    <property type="molecule type" value="Genomic_DNA"/>
</dbReference>
<evidence type="ECO:0000256" key="3">
    <source>
        <dbReference type="ARBA" id="ARBA00012924"/>
    </source>
</evidence>
<keyword evidence="6 8" id="KW-0663">Pyridoxal phosphate</keyword>
<keyword evidence="10" id="KW-1185">Reference proteome</keyword>
<dbReference type="PANTHER" id="PTHR11986">
    <property type="entry name" value="AMINOTRANSFERASE CLASS III"/>
    <property type="match status" value="1"/>
</dbReference>
<evidence type="ECO:0000256" key="6">
    <source>
        <dbReference type="ARBA" id="ARBA00022898"/>
    </source>
</evidence>
<dbReference type="UniPathway" id="UPA00098">
    <property type="reaction ID" value="UER00358"/>
</dbReference>
<dbReference type="CDD" id="cd00610">
    <property type="entry name" value="OAT_like"/>
    <property type="match status" value="1"/>
</dbReference>
<proteinExistence type="inferred from homology"/>
<dbReference type="AlphaFoldDB" id="A0A1M5BYN7"/>
<organism evidence="9 10">
    <name type="scientific">Flavobacterium fontis</name>
    <dbReference type="NCBI Taxonomy" id="1124188"/>
    <lineage>
        <taxon>Bacteria</taxon>
        <taxon>Pseudomonadati</taxon>
        <taxon>Bacteroidota</taxon>
        <taxon>Flavobacteriia</taxon>
        <taxon>Flavobacteriales</taxon>
        <taxon>Flavobacteriaceae</taxon>
        <taxon>Flavobacterium</taxon>
    </lineage>
</organism>
<evidence type="ECO:0000313" key="9">
    <source>
        <dbReference type="EMBL" id="SHF47589.1"/>
    </source>
</evidence>
<dbReference type="InterPro" id="IPR050103">
    <property type="entry name" value="Class-III_PLP-dep_AT"/>
</dbReference>
<comment type="pathway">
    <text evidence="2">Amino-acid biosynthesis; L-proline biosynthesis; L-glutamate 5-semialdehyde from L-ornithine: step 1/1.</text>
</comment>
<dbReference type="STRING" id="1124188.SAMN05444377_11018"/>
<dbReference type="Proteomes" id="UP000184147">
    <property type="component" value="Unassembled WGS sequence"/>
</dbReference>
<dbReference type="Gene3D" id="3.40.640.10">
    <property type="entry name" value="Type I PLP-dependent aspartate aminotransferase-like (Major domain)"/>
    <property type="match status" value="1"/>
</dbReference>
<dbReference type="EC" id="2.6.1.13" evidence="3"/>
<dbReference type="GO" id="GO:0004587">
    <property type="term" value="F:ornithine aminotransferase activity"/>
    <property type="evidence" value="ECO:0007669"/>
    <property type="project" value="UniProtKB-EC"/>
</dbReference>
<dbReference type="PIRSF" id="PIRSF000521">
    <property type="entry name" value="Transaminase_4ab_Lys_Orn"/>
    <property type="match status" value="1"/>
</dbReference>
<evidence type="ECO:0000256" key="5">
    <source>
        <dbReference type="ARBA" id="ARBA00022679"/>
    </source>
</evidence>
<name>A0A1M5BYN7_9FLAO</name>
<dbReference type="InterPro" id="IPR015424">
    <property type="entry name" value="PyrdxlP-dep_Trfase"/>
</dbReference>
<evidence type="ECO:0000256" key="2">
    <source>
        <dbReference type="ARBA" id="ARBA00004998"/>
    </source>
</evidence>
<evidence type="ECO:0000256" key="8">
    <source>
        <dbReference type="RuleBase" id="RU003560"/>
    </source>
</evidence>
<accession>A0A1M5BYN7</accession>
<evidence type="ECO:0000256" key="7">
    <source>
        <dbReference type="ARBA" id="ARBA00030587"/>
    </source>
</evidence>
<dbReference type="FunFam" id="3.90.1150.10:FF:000152">
    <property type="entry name" value="Ornithine aminotransferase"/>
    <property type="match status" value="2"/>
</dbReference>
<dbReference type="GO" id="GO:0005737">
    <property type="term" value="C:cytoplasm"/>
    <property type="evidence" value="ECO:0007669"/>
    <property type="project" value="TreeGrafter"/>
</dbReference>
<sequence>MKLHEESVVLSHATDDFSPQEGILKLLFKKLQSGMITEKLQSQEAIALEDQYGAHNYHPLPVVLSRGEGVYVWDAEGKQYYDFLSAYSAVNQGHCHPKIVGAMVHQAQTLTLTSRAFYNDKLGVYEQFITRYFGFDKVLPMNTGAEAVETALKICRKWAYERKGIAENEAQIIVCDGNFHGRTTTIISFSNDTNARANFGPYTAGFVKIPYNDIDALERALAASPNVAGFLVEPIQGEAGVYVPDEDFLARARALCTQYNVLLLADEVQTGIARTGSLLAVCGNCTCEKQCEQQTTYVRPDVLILGKALSGGAYPVSAVLADHAVMDVIRPGQHGSTFGGNPVAAATAIAALEVVSEEDLAQNARRLGQIFREKLGEYVAQSNIVRLVRGKGLLNAIVINDTEESETAWNICVKLAENGLLAKPTHGNIIRFAPPLVMTEAQLLECVAIITKTLTGFEPKSN</sequence>
<dbReference type="InterPro" id="IPR015422">
    <property type="entry name" value="PyrdxlP-dep_Trfase_small"/>
</dbReference>
<dbReference type="GO" id="GO:0055129">
    <property type="term" value="P:L-proline biosynthetic process"/>
    <property type="evidence" value="ECO:0007669"/>
    <property type="project" value="UniProtKB-UniPathway"/>
</dbReference>
<dbReference type="GO" id="GO:0042802">
    <property type="term" value="F:identical protein binding"/>
    <property type="evidence" value="ECO:0007669"/>
    <property type="project" value="TreeGrafter"/>
</dbReference>
<comment type="similarity">
    <text evidence="8">Belongs to the class-III pyridoxal-phosphate-dependent aminotransferase family.</text>
</comment>
<gene>
    <name evidence="9" type="ORF">SAMN05444377_11018</name>
</gene>
<dbReference type="NCBIfam" id="TIGR01885">
    <property type="entry name" value="Orn_aminotrans"/>
    <property type="match status" value="1"/>
</dbReference>
<evidence type="ECO:0000256" key="4">
    <source>
        <dbReference type="ARBA" id="ARBA00022576"/>
    </source>
</evidence>
<dbReference type="Pfam" id="PF00202">
    <property type="entry name" value="Aminotran_3"/>
    <property type="match status" value="1"/>
</dbReference>
<dbReference type="GO" id="GO:0010121">
    <property type="term" value="P:L-arginine catabolic process to proline via ornithine"/>
    <property type="evidence" value="ECO:0007669"/>
    <property type="project" value="TreeGrafter"/>
</dbReference>
<evidence type="ECO:0000256" key="1">
    <source>
        <dbReference type="ARBA" id="ARBA00001933"/>
    </source>
</evidence>
<dbReference type="GO" id="GO:0030170">
    <property type="term" value="F:pyridoxal phosphate binding"/>
    <property type="evidence" value="ECO:0007669"/>
    <property type="project" value="InterPro"/>
</dbReference>
<dbReference type="Gene3D" id="3.90.1150.10">
    <property type="entry name" value="Aspartate Aminotransferase, domain 1"/>
    <property type="match status" value="1"/>
</dbReference>
<dbReference type="InterPro" id="IPR010164">
    <property type="entry name" value="Orn_aminotrans"/>
</dbReference>
<dbReference type="GO" id="GO:0019544">
    <property type="term" value="P:L-arginine catabolic process to L-glutamate"/>
    <property type="evidence" value="ECO:0007669"/>
    <property type="project" value="TreeGrafter"/>
</dbReference>
<keyword evidence="5" id="KW-0808">Transferase</keyword>
<comment type="cofactor">
    <cofactor evidence="1">
        <name>pyridoxal 5'-phosphate</name>
        <dbReference type="ChEBI" id="CHEBI:597326"/>
    </cofactor>
</comment>
<dbReference type="InterPro" id="IPR005814">
    <property type="entry name" value="Aminotrans_3"/>
</dbReference>
<dbReference type="InterPro" id="IPR015421">
    <property type="entry name" value="PyrdxlP-dep_Trfase_major"/>
</dbReference>
<protein>
    <recommendedName>
        <fullName evidence="3">ornithine aminotransferase</fullName>
        <ecNumber evidence="3">2.6.1.13</ecNumber>
    </recommendedName>
    <alternativeName>
        <fullName evidence="7">Ornithine--oxo-acid aminotransferase</fullName>
    </alternativeName>
</protein>
<dbReference type="SUPFAM" id="SSF53383">
    <property type="entry name" value="PLP-dependent transferases"/>
    <property type="match status" value="1"/>
</dbReference>
<evidence type="ECO:0000313" key="10">
    <source>
        <dbReference type="Proteomes" id="UP000184147"/>
    </source>
</evidence>
<dbReference type="FunFam" id="3.40.640.10:FF:000011">
    <property type="entry name" value="Ornithine aminotransferase"/>
    <property type="match status" value="1"/>
</dbReference>
<dbReference type="PANTHER" id="PTHR11986:SF18">
    <property type="entry name" value="ORNITHINE AMINOTRANSFERASE, MITOCHONDRIAL"/>
    <property type="match status" value="1"/>
</dbReference>